<dbReference type="EMBL" id="QDKL01000003">
    <property type="protein sequence ID" value="RZF20596.1"/>
    <property type="molecule type" value="Genomic_DNA"/>
</dbReference>
<evidence type="ECO:0008006" key="4">
    <source>
        <dbReference type="Google" id="ProtNLM"/>
    </source>
</evidence>
<dbReference type="Proteomes" id="UP000443582">
    <property type="component" value="Unassembled WGS sequence"/>
</dbReference>
<evidence type="ECO:0000313" key="3">
    <source>
        <dbReference type="Proteomes" id="UP000443582"/>
    </source>
</evidence>
<evidence type="ECO:0000256" key="1">
    <source>
        <dbReference type="SAM" id="SignalP"/>
    </source>
</evidence>
<reference evidence="3" key="1">
    <citation type="journal article" date="2019" name="Int. J. Syst. Evol. Microbiol.">
        <title>Halobacteriovorax valvorus sp. nov., a novel prokaryotic predator isolated from coastal seawater of China.</title>
        <authorList>
            <person name="Chen M.-X."/>
        </authorList>
    </citation>
    <scope>NUCLEOTIDE SEQUENCE [LARGE SCALE GENOMIC DNA]</scope>
    <source>
        <strain evidence="3">BL9</strain>
    </source>
</reference>
<keyword evidence="1" id="KW-0732">Signal</keyword>
<gene>
    <name evidence="2" type="ORF">DAY19_11465</name>
</gene>
<protein>
    <recommendedName>
        <fullName evidence="4">Metalloprotease</fullName>
    </recommendedName>
</protein>
<name>A0ABY0IFL1_9BACT</name>
<feature type="chain" id="PRO_5046681254" description="Metalloprotease" evidence="1">
    <location>
        <begin position="19"/>
        <end position="274"/>
    </location>
</feature>
<sequence length="274" mass="31710">MKFIILLSILLVSSFSDASIKSKERNSHEYQILAHEDLGSEIKQQDFYFIASTVTQLYQTEARRQGRTMVIATLDWETPYFSAWAKYEEKNNTYQVNFWGGFARLPDMTKRAFVFTACHEVGHLLGEYPRIKIKGMQHMSTEGQSDFFAANSCYKKFVTKYPKYFDAPLELDPYAASLCEEKFLEDKLNKRLCFETMQVARDFTLAINYVNNDVLPQFHTPDNLVVKETKDSYPSMQCRMDIIVNSALMPYESGKIGENALSKRLPCWFANTDT</sequence>
<proteinExistence type="predicted"/>
<feature type="signal peptide" evidence="1">
    <location>
        <begin position="1"/>
        <end position="18"/>
    </location>
</feature>
<comment type="caution">
    <text evidence="2">The sequence shown here is derived from an EMBL/GenBank/DDBJ whole genome shotgun (WGS) entry which is preliminary data.</text>
</comment>
<evidence type="ECO:0000313" key="2">
    <source>
        <dbReference type="EMBL" id="RZF20596.1"/>
    </source>
</evidence>
<accession>A0ABY0IFL1</accession>
<organism evidence="2 3">
    <name type="scientific">Halobacteriovorax vibrionivorans</name>
    <dbReference type="NCBI Taxonomy" id="2152716"/>
    <lineage>
        <taxon>Bacteria</taxon>
        <taxon>Pseudomonadati</taxon>
        <taxon>Bdellovibrionota</taxon>
        <taxon>Bacteriovoracia</taxon>
        <taxon>Bacteriovoracales</taxon>
        <taxon>Halobacteriovoraceae</taxon>
        <taxon>Halobacteriovorax</taxon>
    </lineage>
</organism>
<dbReference type="RefSeq" id="WP_115362565.1">
    <property type="nucleotide sequence ID" value="NZ_QDKL01000003.1"/>
</dbReference>
<keyword evidence="3" id="KW-1185">Reference proteome</keyword>